<evidence type="ECO:0000313" key="3">
    <source>
        <dbReference type="Proteomes" id="UP001159363"/>
    </source>
</evidence>
<feature type="region of interest" description="Disordered" evidence="1">
    <location>
        <begin position="120"/>
        <end position="169"/>
    </location>
</feature>
<dbReference type="EMBL" id="JARBHB010000003">
    <property type="protein sequence ID" value="KAJ8890196.1"/>
    <property type="molecule type" value="Genomic_DNA"/>
</dbReference>
<gene>
    <name evidence="2" type="ORF">PR048_009703</name>
</gene>
<protein>
    <submittedName>
        <fullName evidence="2">Uncharacterized protein</fullName>
    </submittedName>
</protein>
<organism evidence="2 3">
    <name type="scientific">Dryococelus australis</name>
    <dbReference type="NCBI Taxonomy" id="614101"/>
    <lineage>
        <taxon>Eukaryota</taxon>
        <taxon>Metazoa</taxon>
        <taxon>Ecdysozoa</taxon>
        <taxon>Arthropoda</taxon>
        <taxon>Hexapoda</taxon>
        <taxon>Insecta</taxon>
        <taxon>Pterygota</taxon>
        <taxon>Neoptera</taxon>
        <taxon>Polyneoptera</taxon>
        <taxon>Phasmatodea</taxon>
        <taxon>Verophasmatodea</taxon>
        <taxon>Anareolatae</taxon>
        <taxon>Phasmatidae</taxon>
        <taxon>Eurycanthinae</taxon>
        <taxon>Dryococelus</taxon>
    </lineage>
</organism>
<evidence type="ECO:0000256" key="1">
    <source>
        <dbReference type="SAM" id="MobiDB-lite"/>
    </source>
</evidence>
<dbReference type="InterPro" id="IPR036397">
    <property type="entry name" value="RNaseH_sf"/>
</dbReference>
<accession>A0ABQ9I1E6</accession>
<comment type="caution">
    <text evidence="2">The sequence shown here is derived from an EMBL/GenBank/DDBJ whole genome shotgun (WGS) entry which is preliminary data.</text>
</comment>
<proteinExistence type="predicted"/>
<name>A0ABQ9I1E6_9NEOP</name>
<reference evidence="2 3" key="1">
    <citation type="submission" date="2023-02" db="EMBL/GenBank/DDBJ databases">
        <title>LHISI_Scaffold_Assembly.</title>
        <authorList>
            <person name="Stuart O.P."/>
            <person name="Cleave R."/>
            <person name="Magrath M.J.L."/>
            <person name="Mikheyev A.S."/>
        </authorList>
    </citation>
    <scope>NUCLEOTIDE SEQUENCE [LARGE SCALE GENOMIC DNA]</scope>
    <source>
        <strain evidence="2">Daus_M_001</strain>
        <tissue evidence="2">Leg muscle</tissue>
    </source>
</reference>
<keyword evidence="3" id="KW-1185">Reference proteome</keyword>
<sequence length="406" mass="45564">MACCYVSDACEAPVDIRGSYVATCGYWTTLCDHSTGRRPSCPHGRNGPYSFVHNVVDCSTPSAAAGLVARMRRLRLSRNHKRLRLQWAYKRHRRRGEKQNVVFSDELHFNLSNSDGCIRPMKVKRGEHGTGPKCKDGGNERSTRKPADQRHRPALFPGAKTQGATPPELETGSPLWEACALAAEPPWSQENGGGGPLAEVELVGELLGSRGDGLHLALAVVARGVLLAAFLRLRLLLLRIPVAVRLARLRVAVPRRRLRCHRLHRLALYAATTTATIAQPRRVRWQEWFFSGPKYKAANFRNSQCGTFLWMRVGIEGRGKRKYPEKTLRTIPTCENPGVNPARFEPGSQRWEASALATTPPLAPFTCCNRAFQTTWCSEMIHRGPHKFANFPRVGDRHQRLRDRDQ</sequence>
<evidence type="ECO:0000313" key="2">
    <source>
        <dbReference type="EMBL" id="KAJ8890196.1"/>
    </source>
</evidence>
<dbReference type="Gene3D" id="3.30.420.10">
    <property type="entry name" value="Ribonuclease H-like superfamily/Ribonuclease H"/>
    <property type="match status" value="1"/>
</dbReference>
<feature type="compositionally biased region" description="Basic and acidic residues" evidence="1">
    <location>
        <begin position="124"/>
        <end position="151"/>
    </location>
</feature>
<dbReference type="Proteomes" id="UP001159363">
    <property type="component" value="Chromosome 3"/>
</dbReference>